<name>A0AAN9L8R1_CANGL</name>
<organism evidence="1 2">
    <name type="scientific">Canavalia gladiata</name>
    <name type="common">Sword bean</name>
    <name type="synonym">Dolichos gladiatus</name>
    <dbReference type="NCBI Taxonomy" id="3824"/>
    <lineage>
        <taxon>Eukaryota</taxon>
        <taxon>Viridiplantae</taxon>
        <taxon>Streptophyta</taxon>
        <taxon>Embryophyta</taxon>
        <taxon>Tracheophyta</taxon>
        <taxon>Spermatophyta</taxon>
        <taxon>Magnoliopsida</taxon>
        <taxon>eudicotyledons</taxon>
        <taxon>Gunneridae</taxon>
        <taxon>Pentapetalae</taxon>
        <taxon>rosids</taxon>
        <taxon>fabids</taxon>
        <taxon>Fabales</taxon>
        <taxon>Fabaceae</taxon>
        <taxon>Papilionoideae</taxon>
        <taxon>50 kb inversion clade</taxon>
        <taxon>NPAAA clade</taxon>
        <taxon>indigoferoid/millettioid clade</taxon>
        <taxon>Phaseoleae</taxon>
        <taxon>Canavalia</taxon>
    </lineage>
</organism>
<evidence type="ECO:0000313" key="2">
    <source>
        <dbReference type="Proteomes" id="UP001367508"/>
    </source>
</evidence>
<accession>A0AAN9L8R1</accession>
<proteinExistence type="predicted"/>
<dbReference type="AlphaFoldDB" id="A0AAN9L8R1"/>
<keyword evidence="2" id="KW-1185">Reference proteome</keyword>
<sequence>MRSEEEFRLRIANESHKEIFPDSWLELLDNQTVCLKPKRLEDHSNPIGIVYHSGCGPSPGTERTFGSKGGVEALVRGYLLVRLSQEILVRRWTRDGGLKYIIHDLIVYSLPMSVRSCAELTDGRAEPSVEQGITNTLEGDCNKV</sequence>
<evidence type="ECO:0000313" key="1">
    <source>
        <dbReference type="EMBL" id="KAK7328793.1"/>
    </source>
</evidence>
<reference evidence="1 2" key="1">
    <citation type="submission" date="2024-01" db="EMBL/GenBank/DDBJ databases">
        <title>The genomes of 5 underutilized Papilionoideae crops provide insights into root nodulation and disease resistanc.</title>
        <authorList>
            <person name="Jiang F."/>
        </authorList>
    </citation>
    <scope>NUCLEOTIDE SEQUENCE [LARGE SCALE GENOMIC DNA]</scope>
    <source>
        <strain evidence="1">LVBAO_FW01</strain>
        <tissue evidence="1">Leaves</tissue>
    </source>
</reference>
<gene>
    <name evidence="1" type="ORF">VNO77_22915</name>
</gene>
<dbReference type="EMBL" id="JAYMYQ010000005">
    <property type="protein sequence ID" value="KAK7328793.1"/>
    <property type="molecule type" value="Genomic_DNA"/>
</dbReference>
<dbReference type="Proteomes" id="UP001367508">
    <property type="component" value="Unassembled WGS sequence"/>
</dbReference>
<comment type="caution">
    <text evidence="1">The sequence shown here is derived from an EMBL/GenBank/DDBJ whole genome shotgun (WGS) entry which is preliminary data.</text>
</comment>
<protein>
    <submittedName>
        <fullName evidence="1">Uncharacterized protein</fullName>
    </submittedName>
</protein>